<keyword evidence="5" id="KW-0560">Oxidoreductase</keyword>
<dbReference type="InterPro" id="IPR036396">
    <property type="entry name" value="Cyt_P450_sf"/>
</dbReference>
<dbReference type="EMBL" id="MU129120">
    <property type="protein sequence ID" value="KAF9506193.1"/>
    <property type="molecule type" value="Genomic_DNA"/>
</dbReference>
<dbReference type="GO" id="GO:0016705">
    <property type="term" value="F:oxidoreductase activity, acting on paired donors, with incorporation or reduction of molecular oxygen"/>
    <property type="evidence" value="ECO:0007669"/>
    <property type="project" value="InterPro"/>
</dbReference>
<evidence type="ECO:0000256" key="2">
    <source>
        <dbReference type="ARBA" id="ARBA00010617"/>
    </source>
</evidence>
<evidence type="ECO:0008006" key="11">
    <source>
        <dbReference type="Google" id="ProtNLM"/>
    </source>
</evidence>
<evidence type="ECO:0000256" key="5">
    <source>
        <dbReference type="ARBA" id="ARBA00023002"/>
    </source>
</evidence>
<dbReference type="AlphaFoldDB" id="A0A9P6AI35"/>
<evidence type="ECO:0000256" key="8">
    <source>
        <dbReference type="SAM" id="MobiDB-lite"/>
    </source>
</evidence>
<name>A0A9P6AI35_9AGAM</name>
<dbReference type="PANTHER" id="PTHR24287:SF1">
    <property type="entry name" value="P450, PUTATIVE (EUROFUNG)-RELATED"/>
    <property type="match status" value="1"/>
</dbReference>
<dbReference type="OrthoDB" id="1470350at2759"/>
<dbReference type="GO" id="GO:0005506">
    <property type="term" value="F:iron ion binding"/>
    <property type="evidence" value="ECO:0007669"/>
    <property type="project" value="InterPro"/>
</dbReference>
<keyword evidence="6" id="KW-0408">Iron</keyword>
<dbReference type="Pfam" id="PF00067">
    <property type="entry name" value="p450"/>
    <property type="match status" value="1"/>
</dbReference>
<dbReference type="PANTHER" id="PTHR24287">
    <property type="entry name" value="P450, PUTATIVE (EUROFUNG)-RELATED"/>
    <property type="match status" value="1"/>
</dbReference>
<sequence length="474" mass="53745">MIDFINVETPQRGAVLVPEIKGRWPGNLDILFKLVKAFHEDHPLSFEESFFNELQSDTVNARILWRDLIFTRDHNVIKTVLATGFLDFAKGDASNKTRLALKFLFGLLGNGILNTDGEEWKAHRALLRPFFARERVSDLEYFNHYSNKTVELFLARALSGESIDVQDVFGRFTLDVASEFLFATTKLNTLDLPLPRPGEAAMVATGTQGHDYGEFLNALEQIQLITSERVRRSWVWPLYEWWGDATSPYNKAIDDWVAPLIQGALEAKKKRGSEKMGANEASLTDHLVDSTDNLKNILLASRETTSTLLTFLLYMLSEHPEATMKLRAEIMEIVPEGAPTFENVMNMKYLRACLNETLRLFAPVPLNMRGVCPPFGFPCRSWIQADDLWGADAEEFSPERWIKPERLKIITSDPSKFIPFNAGPLMVKILQVFRGFELHQEDAPPGSLPPSSWKHGRASRDRESVASLDNHTAF</sequence>
<keyword evidence="3" id="KW-0349">Heme</keyword>
<comment type="caution">
    <text evidence="9">The sequence shown here is derived from an EMBL/GenBank/DDBJ whole genome shotgun (WGS) entry which is preliminary data.</text>
</comment>
<dbReference type="Proteomes" id="UP000886523">
    <property type="component" value="Unassembled WGS sequence"/>
</dbReference>
<dbReference type="PRINTS" id="PR00463">
    <property type="entry name" value="EP450I"/>
</dbReference>
<evidence type="ECO:0000256" key="7">
    <source>
        <dbReference type="ARBA" id="ARBA00023033"/>
    </source>
</evidence>
<dbReference type="Gene3D" id="1.10.630.10">
    <property type="entry name" value="Cytochrome P450"/>
    <property type="match status" value="1"/>
</dbReference>
<organism evidence="9 10">
    <name type="scientific">Hydnum rufescens UP504</name>
    <dbReference type="NCBI Taxonomy" id="1448309"/>
    <lineage>
        <taxon>Eukaryota</taxon>
        <taxon>Fungi</taxon>
        <taxon>Dikarya</taxon>
        <taxon>Basidiomycota</taxon>
        <taxon>Agaricomycotina</taxon>
        <taxon>Agaricomycetes</taxon>
        <taxon>Cantharellales</taxon>
        <taxon>Hydnaceae</taxon>
        <taxon>Hydnum</taxon>
    </lineage>
</organism>
<feature type="region of interest" description="Disordered" evidence="8">
    <location>
        <begin position="441"/>
        <end position="474"/>
    </location>
</feature>
<dbReference type="SUPFAM" id="SSF48264">
    <property type="entry name" value="Cytochrome P450"/>
    <property type="match status" value="1"/>
</dbReference>
<evidence type="ECO:0000313" key="10">
    <source>
        <dbReference type="Proteomes" id="UP000886523"/>
    </source>
</evidence>
<protein>
    <recommendedName>
        <fullName evidence="11">Cytochrome P450</fullName>
    </recommendedName>
</protein>
<gene>
    <name evidence="9" type="ORF">BS47DRAFT_1399699</name>
</gene>
<dbReference type="PRINTS" id="PR00385">
    <property type="entry name" value="P450"/>
</dbReference>
<keyword evidence="10" id="KW-1185">Reference proteome</keyword>
<proteinExistence type="inferred from homology"/>
<dbReference type="InterPro" id="IPR002401">
    <property type="entry name" value="Cyt_P450_E_grp-I"/>
</dbReference>
<evidence type="ECO:0000256" key="1">
    <source>
        <dbReference type="ARBA" id="ARBA00001971"/>
    </source>
</evidence>
<dbReference type="GO" id="GO:0004497">
    <property type="term" value="F:monooxygenase activity"/>
    <property type="evidence" value="ECO:0007669"/>
    <property type="project" value="UniProtKB-KW"/>
</dbReference>
<keyword evidence="4" id="KW-0479">Metal-binding</keyword>
<evidence type="ECO:0000256" key="4">
    <source>
        <dbReference type="ARBA" id="ARBA00022723"/>
    </source>
</evidence>
<dbReference type="InterPro" id="IPR001128">
    <property type="entry name" value="Cyt_P450"/>
</dbReference>
<comment type="similarity">
    <text evidence="2">Belongs to the cytochrome P450 family.</text>
</comment>
<dbReference type="InterPro" id="IPR047146">
    <property type="entry name" value="Cyt_P450_E_CYP52_fungi"/>
</dbReference>
<evidence type="ECO:0000256" key="6">
    <source>
        <dbReference type="ARBA" id="ARBA00023004"/>
    </source>
</evidence>
<keyword evidence="7" id="KW-0503">Monooxygenase</keyword>
<dbReference type="GO" id="GO:0020037">
    <property type="term" value="F:heme binding"/>
    <property type="evidence" value="ECO:0007669"/>
    <property type="project" value="InterPro"/>
</dbReference>
<accession>A0A9P6AI35</accession>
<evidence type="ECO:0000313" key="9">
    <source>
        <dbReference type="EMBL" id="KAF9506193.1"/>
    </source>
</evidence>
<comment type="cofactor">
    <cofactor evidence="1">
        <name>heme</name>
        <dbReference type="ChEBI" id="CHEBI:30413"/>
    </cofactor>
</comment>
<reference evidence="9" key="1">
    <citation type="journal article" date="2020" name="Nat. Commun.">
        <title>Large-scale genome sequencing of mycorrhizal fungi provides insights into the early evolution of symbiotic traits.</title>
        <authorList>
            <person name="Miyauchi S."/>
            <person name="Kiss E."/>
            <person name="Kuo A."/>
            <person name="Drula E."/>
            <person name="Kohler A."/>
            <person name="Sanchez-Garcia M."/>
            <person name="Morin E."/>
            <person name="Andreopoulos B."/>
            <person name="Barry K.W."/>
            <person name="Bonito G."/>
            <person name="Buee M."/>
            <person name="Carver A."/>
            <person name="Chen C."/>
            <person name="Cichocki N."/>
            <person name="Clum A."/>
            <person name="Culley D."/>
            <person name="Crous P.W."/>
            <person name="Fauchery L."/>
            <person name="Girlanda M."/>
            <person name="Hayes R.D."/>
            <person name="Keri Z."/>
            <person name="LaButti K."/>
            <person name="Lipzen A."/>
            <person name="Lombard V."/>
            <person name="Magnuson J."/>
            <person name="Maillard F."/>
            <person name="Murat C."/>
            <person name="Nolan M."/>
            <person name="Ohm R.A."/>
            <person name="Pangilinan J."/>
            <person name="Pereira M.F."/>
            <person name="Perotto S."/>
            <person name="Peter M."/>
            <person name="Pfister S."/>
            <person name="Riley R."/>
            <person name="Sitrit Y."/>
            <person name="Stielow J.B."/>
            <person name="Szollosi G."/>
            <person name="Zifcakova L."/>
            <person name="Stursova M."/>
            <person name="Spatafora J.W."/>
            <person name="Tedersoo L."/>
            <person name="Vaario L.M."/>
            <person name="Yamada A."/>
            <person name="Yan M."/>
            <person name="Wang P."/>
            <person name="Xu J."/>
            <person name="Bruns T."/>
            <person name="Baldrian P."/>
            <person name="Vilgalys R."/>
            <person name="Dunand C."/>
            <person name="Henrissat B."/>
            <person name="Grigoriev I.V."/>
            <person name="Hibbett D."/>
            <person name="Nagy L.G."/>
            <person name="Martin F.M."/>
        </authorList>
    </citation>
    <scope>NUCLEOTIDE SEQUENCE</scope>
    <source>
        <strain evidence="9">UP504</strain>
    </source>
</reference>
<evidence type="ECO:0000256" key="3">
    <source>
        <dbReference type="ARBA" id="ARBA00022617"/>
    </source>
</evidence>